<name>A0A0K0DUT7_STRER</name>
<organism evidence="3">
    <name type="scientific">Strongyloides stercoralis</name>
    <name type="common">Threadworm</name>
    <dbReference type="NCBI Taxonomy" id="6248"/>
    <lineage>
        <taxon>Eukaryota</taxon>
        <taxon>Metazoa</taxon>
        <taxon>Ecdysozoa</taxon>
        <taxon>Nematoda</taxon>
        <taxon>Chromadorea</taxon>
        <taxon>Rhabditida</taxon>
        <taxon>Tylenchina</taxon>
        <taxon>Panagrolaimomorpha</taxon>
        <taxon>Strongyloidoidea</taxon>
        <taxon>Strongyloididae</taxon>
        <taxon>Strongyloides</taxon>
    </lineage>
</organism>
<protein>
    <submittedName>
        <fullName evidence="3">Ell-associated factor Eaf</fullName>
    </submittedName>
</protein>
<evidence type="ECO:0000313" key="3">
    <source>
        <dbReference type="WBParaSite" id="SSTP_0000100500.1"/>
    </source>
</evidence>
<evidence type="ECO:0000313" key="2">
    <source>
        <dbReference type="Proteomes" id="UP000035681"/>
    </source>
</evidence>
<evidence type="ECO:0000256" key="1">
    <source>
        <dbReference type="SAM" id="MobiDB-lite"/>
    </source>
</evidence>
<feature type="region of interest" description="Disordered" evidence="1">
    <location>
        <begin position="20"/>
        <end position="145"/>
    </location>
</feature>
<feature type="compositionally biased region" description="Acidic residues" evidence="1">
    <location>
        <begin position="215"/>
        <end position="227"/>
    </location>
</feature>
<sequence>MDHNFQIDDRGFLEFLLNEGNLPRFNDPHPTMSESEGYASNRSIGNNDDDTNNDSGSDTSHNSVVNSDSGYTDEAVSGELNSSDTSSSSNESNSNDESSSSEASISVIEINQHSASSDELSGSESDSFSVFENDDDDVPDKPTKSRFAGYVLVVDSDDGASSGGPYKKCLRVFIADDERSDTSGSSELTLKDIMSIKEVRRKMLAISKNMPSSVEDGDADDEYESEDCCVNQQK</sequence>
<keyword evidence="2" id="KW-1185">Reference proteome</keyword>
<proteinExistence type="predicted"/>
<feature type="compositionally biased region" description="Low complexity" evidence="1">
    <location>
        <begin position="77"/>
        <end position="129"/>
    </location>
</feature>
<feature type="compositionally biased region" description="Low complexity" evidence="1">
    <location>
        <begin position="53"/>
        <end position="63"/>
    </location>
</feature>
<dbReference type="Proteomes" id="UP000035681">
    <property type="component" value="Unplaced"/>
</dbReference>
<dbReference type="WBParaSite" id="SSTP_0000100500.1">
    <property type="protein sequence ID" value="SSTP_0000100500.1"/>
    <property type="gene ID" value="SSTP_0000100500"/>
</dbReference>
<feature type="region of interest" description="Disordered" evidence="1">
    <location>
        <begin position="210"/>
        <end position="234"/>
    </location>
</feature>
<accession>A0A0K0DUT7</accession>
<feature type="compositionally biased region" description="Polar residues" evidence="1">
    <location>
        <begin position="32"/>
        <end position="42"/>
    </location>
</feature>
<dbReference type="WBParaSite" id="TCONS_00005901.p1">
    <property type="protein sequence ID" value="TCONS_00005901.p1"/>
    <property type="gene ID" value="XLOC_004113"/>
</dbReference>
<dbReference type="AlphaFoldDB" id="A0A0K0DUT7"/>
<reference evidence="3" key="1">
    <citation type="submission" date="2015-08" db="UniProtKB">
        <authorList>
            <consortium name="WormBaseParasite"/>
        </authorList>
    </citation>
    <scope>IDENTIFICATION</scope>
</reference>